<dbReference type="FunFam" id="1.10.1200.10:FF:000005">
    <property type="entry name" value="Nonribosomal peptide synthetase 1"/>
    <property type="match status" value="1"/>
</dbReference>
<dbReference type="InterPro" id="IPR045851">
    <property type="entry name" value="AMP-bd_C_sf"/>
</dbReference>
<accession>F6G855</accession>
<feature type="compositionally biased region" description="Basic residues" evidence="5">
    <location>
        <begin position="2727"/>
        <end position="2736"/>
    </location>
</feature>
<feature type="compositionally biased region" description="Basic residues" evidence="5">
    <location>
        <begin position="2677"/>
        <end position="2691"/>
    </location>
</feature>
<dbReference type="InterPro" id="IPR025110">
    <property type="entry name" value="AMP-bd_C"/>
</dbReference>
<dbReference type="PANTHER" id="PTHR45527">
    <property type="entry name" value="NONRIBOSOMAL PEPTIDE SYNTHETASE"/>
    <property type="match status" value="1"/>
</dbReference>
<dbReference type="Gene3D" id="3.30.300.30">
    <property type="match status" value="3"/>
</dbReference>
<dbReference type="Gene3D" id="3.40.50.12780">
    <property type="entry name" value="N-terminal domain of ligase-like"/>
    <property type="match status" value="1"/>
</dbReference>
<dbReference type="InterPro" id="IPR010071">
    <property type="entry name" value="AA_adenyl_dom"/>
</dbReference>
<dbReference type="Pfam" id="PF00501">
    <property type="entry name" value="AMP-binding"/>
    <property type="match status" value="3"/>
</dbReference>
<evidence type="ECO:0000259" key="6">
    <source>
        <dbReference type="PROSITE" id="PS50075"/>
    </source>
</evidence>
<dbReference type="InterPro" id="IPR036736">
    <property type="entry name" value="ACP-like_sf"/>
</dbReference>
<organism evidence="7 8">
    <name type="scientific">Ralstonia solanacearum (strain Po82)</name>
    <dbReference type="NCBI Taxonomy" id="1031711"/>
    <lineage>
        <taxon>Bacteria</taxon>
        <taxon>Pseudomonadati</taxon>
        <taxon>Pseudomonadota</taxon>
        <taxon>Betaproteobacteria</taxon>
        <taxon>Burkholderiales</taxon>
        <taxon>Burkholderiaceae</taxon>
        <taxon>Ralstonia</taxon>
        <taxon>Ralstonia solanacearum species complex</taxon>
    </lineage>
</organism>
<feature type="domain" description="Carrier" evidence="6">
    <location>
        <begin position="520"/>
        <end position="595"/>
    </location>
</feature>
<feature type="compositionally biased region" description="Basic residues" evidence="5">
    <location>
        <begin position="2869"/>
        <end position="2897"/>
    </location>
</feature>
<dbReference type="FunFam" id="3.40.50.980:FF:000001">
    <property type="entry name" value="Non-ribosomal peptide synthetase"/>
    <property type="match status" value="2"/>
</dbReference>
<dbReference type="NCBIfam" id="NF003417">
    <property type="entry name" value="PRK04813.1"/>
    <property type="match status" value="4"/>
</dbReference>
<dbReference type="InterPro" id="IPR006162">
    <property type="entry name" value="Ppantetheine_attach_site"/>
</dbReference>
<dbReference type="FunFam" id="1.10.1200.10:FF:000016">
    <property type="entry name" value="Non-ribosomal peptide synthase"/>
    <property type="match status" value="1"/>
</dbReference>
<dbReference type="InterPro" id="IPR020806">
    <property type="entry name" value="PKS_PP-bd"/>
</dbReference>
<dbReference type="NCBIfam" id="TIGR01733">
    <property type="entry name" value="AA-adenyl-dom"/>
    <property type="match status" value="3"/>
</dbReference>
<dbReference type="Gene3D" id="2.30.38.10">
    <property type="entry name" value="Luciferase, Domain 3"/>
    <property type="match status" value="3"/>
</dbReference>
<protein>
    <submittedName>
        <fullName evidence="7">Polyketide synthase, rhizoxin biosynthesis</fullName>
    </submittedName>
</protein>
<feature type="compositionally biased region" description="Basic residues" evidence="5">
    <location>
        <begin position="2785"/>
        <end position="2802"/>
    </location>
</feature>
<sequence length="2897" mass="311338">MFVADEAPLLQGADAALQQPATESSIPALFEQQVARDPEAIAVTFGRTQLSYAELNARANRLAHHLIGLGVQPEDRIAVALHRCIDLPVAMLAIFKAGAVYLPLDPNYPAERIAFMLDDARPALLLTASAMQADLHATGLRQLCPDELVLDGLPAHNPGLPITPQHAAYLIYTSGSTGKPKGVLVSHRGVPHLVSTHMRRCELGPGCRVLQFASPSFDAALSELLRPLLSGATSVMAPPDELVPGTPLADLLQREHITHVTLPPAVLAVMPEDSLASVRYLIVAGEAVSPALVERWHHGRRMINAYGPTEATVLASMSAPMAGADDLSIGTPIDNAQIHLLDATMQPVPIGAAGELCIGGPGVARGYLNRPGLTAERFVADPFGPPGARLYRSGDLGRWRHDGTIEFLGRIDEQVKIRGFRIEPGEVQAVLEQHPEVAQATVIAREDQPGNRQLVGYVVAADATEPEPAALRRYLAERLPDYMVPAAVVMLDTLPLTPNGKIDRKALPAPDFAAHASYREAQTPNEHALAALFAEALGLPRVGIDDDFFALGGHSLLATRLVSRIRATLQVDLSVHALFKAPCVAQLAARLDAADASADRPPKLAAQARPDTDTLPLSFAQQRLWFLHRFEGPSASYNIPSCWRLRGDIDCAALEAALADLVGRHESLRTVFPETASGPYQRILDGASARPALERVRLDHRPDPETALQNALRDAVQSGFDLATQLPLRATLFALGPDDHVLLLLLHHIAADGESVAPLMADLAVAYAARRNGQAPGWAPLPLQYADYTLWQHALLARPDDPHSHAGRQLAYWRDALAGTPELCSPIPDRPRPAVSSDRNAAFRLDLPPALHRALVAAGQRHGASLFMVLHAALAIVLSRLGAGADIVVGSPIAGRTDTALDPLIGFFVNTLALRTDTSGDPDIATLLRQVRERCLGAYAHQDLPFERVIEALNPTRTLSAHPLFQVMLGLQSAGQQPQLDLAGLRAAHLPVHVPVVKCDLVFNMWESADAGNAPAGLHGHIEYAVDLFDAPTVERLVRQWQRVLHAIVAAPGSRISAIDLLDDDDRRLLQGWSTTAQPVPEASIPALFEQQAARAPEAVAIVCDDRRLTYAELNARANRLAHHLIGLGVRTEDRVAVLLDDSTDFVIAIAAVLKAGAVYTPLSSRYPDERKQWIMADAAAGVLLVKGEAPEGLRASAMPGRVIDIDDPALARQPATNPGHAIAPDQLAYVIYTSGSTGRPKGVAVTHANIASFAADRRWRNGDHTRVLAHSPHAFDASTYELWVPLLTGGQIVAAPPGNLEPATLRQLIDTAGVTAVFMTTAMFRLAMDTDPACLRGLRTLWTGGERASAAAFERMRAVCPDTALVHVYGPTETTTYAIAYPVPTQGDMAENVPLGGPLDNTQIHLLDAMLQPVPIGAAGELCIGGPGVARGYLNRPGLTAERFVADPFGPPGARLYRSGDLGRWRHDGTIEFLGRIDEQVKIRGFRIEPGEVQAVLEQHPEVAQATVIAREDQPGNRQLVGYVVAADVGEPEPAALRRYLAERLPDYMVPAAVVMLDTLPLTPNGKIDRKALPAPDFTAQSASRKPRTPTEQALATLFANTLGLDKVGIDDSFFDLGGHSLLATRLASRIRSMLNVELPVRALFEAPTVALLAQRVMADQAMAIEGPVLAPVPRPDAIPLSFAQQRLWFLHRLEGPSPTYNVPSCWRLRGPLDTAALEAALADLAARHESLRTVFSETSETPCQRILDAAHARPALECIRLDDRPAPEAALHDALQTAVQYSFDLAAQLPLRATLFTLGADEHVLLLLLHHIAADGESIGPLMADLAVAYAARRSGRAPAWAPLAVQYVDYTLWQHALLARPDDPQTRAGHQLAYWREALAGTPELCTFPADRARPAIPSHRGAAVPLHIAPALHRDLVAVGQRHGASLFMVLQTALAILLGRLGAGADIVVGSPIAGRTDATLDPLVGFFVNTLALRTDTSGDPDIATLLRQVRERCLTAYAHQDLPFERVIEALNPTRTLSAHPLFQVMLGLQNASQQPRFDLAGMQAAHLPVPVPVVKFDLVFNLREWADTRDATGGLHGHIEYAVDLFDAPTIERLARQWQRILEAIVAAPERRISAIDLLDSDDRRLLQRWNATAQPVPEASIPALFERQVARDPEAIAVIFGQTQLSYAELNARANRLAHHLIELGVQPEDRVAVALHRCIDLPVAMLAVFKAGAVYLPLDSNYLAILKAGAVYLPVDSKYPAERIAFMLDDTRPALLLTSSVTRANLHTTGLRQLCLDDLALDSLPAHNPGLPITPQHAAYLIYTSGSTGKPKGVLVSHRGVPHLVSTHMRRCELGPGCRVLQFASPSFDAALSELLRPLLSGATSVMASPDELVPGTPLAGLIQRERITHATLPPAVLAVMPEDSLASVRYLIVAGEAVSPALVARWHHGRRMINAYGPTEATVLASMSAPMAGADDLSIGTPIDNAQIHLLDATMQPVPIGAAGELCIGGPGVARGYLNRPGLTADRFVADPFGPPSARLYRSGDLARWRHNGTIEFLGRIDDQIKIRGFRIEPGEVQAVLEQHPEVAQATVIAREDQPGNRQLIGYVVAADAVKPEPAALRRYLAGRLPDYMVPAAVVMLDALPLTPNGKIDRKALPAPAFAGHADAQRARARRAVRRGAGAGCGRRRRQLLRPRRPFAARHAPGQPDPRRAGRGPAGACAVRSAVRGATCPTVGHRRGRRRSGHCAAPARGGQQAPAVLRPHGHRTRLALRGAGRARGPRGPGLRAAIALPRRGRPAARRHRRGGRSLYRRNAGGPAARAVSPAGLVDRRRDRPPHRHAAGTARPRGGTAGAAGQPPRAAHAGATADGCAVAAPVPRHHRLARRRGRGGNRASARHARTHPRAA</sequence>
<evidence type="ECO:0000256" key="4">
    <source>
        <dbReference type="ARBA" id="ARBA00022553"/>
    </source>
</evidence>
<reference evidence="7 8" key="1">
    <citation type="journal article" date="2011" name="J. Bacteriol.">
        <title>Complete genome sequence of the plant pathogen Ralstonia solanacearum strain Po82.</title>
        <authorList>
            <person name="Xu J."/>
            <person name="Zheng H.J."/>
            <person name="Liu L."/>
            <person name="Pan Z.C."/>
            <person name="Prior P."/>
            <person name="Tang B."/>
            <person name="Xu J.S."/>
            <person name="Zhang H."/>
            <person name="Tian Q."/>
            <person name="Zhang L.Q."/>
            <person name="Feng J."/>
        </authorList>
    </citation>
    <scope>NUCLEOTIDE SEQUENCE [LARGE SCALE GENOMIC DNA]</scope>
    <source>
        <strain evidence="8">Po82</strain>
    </source>
</reference>
<dbReference type="Pfam" id="PF13193">
    <property type="entry name" value="AMP-binding_C"/>
    <property type="match status" value="3"/>
</dbReference>
<dbReference type="GO" id="GO:0072330">
    <property type="term" value="P:monocarboxylic acid biosynthetic process"/>
    <property type="evidence" value="ECO:0007669"/>
    <property type="project" value="UniProtKB-ARBA"/>
</dbReference>
<dbReference type="FunFam" id="3.30.559.30:FF:000001">
    <property type="entry name" value="Non-ribosomal peptide synthetase"/>
    <property type="match status" value="1"/>
</dbReference>
<dbReference type="InterPro" id="IPR042099">
    <property type="entry name" value="ANL_N_sf"/>
</dbReference>
<dbReference type="GO" id="GO:0044550">
    <property type="term" value="P:secondary metabolite biosynthetic process"/>
    <property type="evidence" value="ECO:0007669"/>
    <property type="project" value="UniProtKB-ARBA"/>
</dbReference>
<dbReference type="Gene3D" id="3.30.559.30">
    <property type="entry name" value="Nonribosomal peptide synthetase, condensation domain"/>
    <property type="match status" value="2"/>
</dbReference>
<dbReference type="CDD" id="cd17652">
    <property type="entry name" value="A_NRPS_CmdD_like"/>
    <property type="match status" value="2"/>
</dbReference>
<dbReference type="CDD" id="cd19540">
    <property type="entry name" value="LCL_NRPS-like"/>
    <property type="match status" value="2"/>
</dbReference>
<comment type="similarity">
    <text evidence="2">Belongs to the ATP-dependent AMP-binding enzyme family.</text>
</comment>
<dbReference type="InterPro" id="IPR020845">
    <property type="entry name" value="AMP-binding_CS"/>
</dbReference>
<dbReference type="SMART" id="SM00823">
    <property type="entry name" value="PKS_PP"/>
    <property type="match status" value="2"/>
</dbReference>
<dbReference type="SUPFAM" id="SSF47336">
    <property type="entry name" value="ACP-like"/>
    <property type="match status" value="2"/>
</dbReference>
<dbReference type="InterPro" id="IPR001242">
    <property type="entry name" value="Condensation_dom"/>
</dbReference>
<feature type="compositionally biased region" description="Low complexity" evidence="5">
    <location>
        <begin position="2833"/>
        <end position="2866"/>
    </location>
</feature>
<geneLocation type="plasmid" evidence="8"/>
<dbReference type="KEGG" id="rsn:RSPO_m00165"/>
<evidence type="ECO:0000256" key="3">
    <source>
        <dbReference type="ARBA" id="ARBA00022450"/>
    </source>
</evidence>
<keyword evidence="3" id="KW-0596">Phosphopantetheine</keyword>
<dbReference type="GO" id="GO:0043041">
    <property type="term" value="P:amino acid activation for nonribosomal peptide biosynthetic process"/>
    <property type="evidence" value="ECO:0007669"/>
    <property type="project" value="TreeGrafter"/>
</dbReference>
<name>F6G855_RALS8</name>
<evidence type="ECO:0000313" key="7">
    <source>
        <dbReference type="EMBL" id="AEG70806.1"/>
    </source>
</evidence>
<dbReference type="GO" id="GO:0031177">
    <property type="term" value="F:phosphopantetheine binding"/>
    <property type="evidence" value="ECO:0007669"/>
    <property type="project" value="InterPro"/>
</dbReference>
<feature type="domain" description="Carrier" evidence="6">
    <location>
        <begin position="1587"/>
        <end position="1662"/>
    </location>
</feature>
<dbReference type="SUPFAM" id="SSF56801">
    <property type="entry name" value="Acetyl-CoA synthetase-like"/>
    <property type="match status" value="4"/>
</dbReference>
<feature type="compositionally biased region" description="Polar residues" evidence="5">
    <location>
        <begin position="1580"/>
        <end position="1591"/>
    </location>
</feature>
<dbReference type="Gene3D" id="3.40.50.980">
    <property type="match status" value="6"/>
</dbReference>
<dbReference type="Proteomes" id="UP000007953">
    <property type="component" value="Plasmid megaplasmid"/>
</dbReference>
<dbReference type="CDD" id="cd12117">
    <property type="entry name" value="A_NRPS_Srf_like"/>
    <property type="match status" value="1"/>
</dbReference>
<dbReference type="Gene3D" id="1.10.1200.10">
    <property type="entry name" value="ACP-like"/>
    <property type="match status" value="2"/>
</dbReference>
<comment type="cofactor">
    <cofactor evidence="1">
        <name>pantetheine 4'-phosphate</name>
        <dbReference type="ChEBI" id="CHEBI:47942"/>
    </cofactor>
</comment>
<feature type="region of interest" description="Disordered" evidence="5">
    <location>
        <begin position="2724"/>
        <end position="2750"/>
    </location>
</feature>
<dbReference type="InterPro" id="IPR000873">
    <property type="entry name" value="AMP-dep_synth/lig_dom"/>
</dbReference>
<feature type="region of interest" description="Disordered" evidence="5">
    <location>
        <begin position="2669"/>
        <end position="2710"/>
    </location>
</feature>
<dbReference type="Pfam" id="PF00668">
    <property type="entry name" value="Condensation"/>
    <property type="match status" value="2"/>
</dbReference>
<dbReference type="HOGENOM" id="CLU_000022_0_13_4"/>
<dbReference type="InterPro" id="IPR023213">
    <property type="entry name" value="CAT-like_dom_sf"/>
</dbReference>
<gene>
    <name evidence="7" type="primary">rhiB</name>
    <name evidence="7" type="ordered locus">RSPO_m00165</name>
</gene>
<evidence type="ECO:0000256" key="2">
    <source>
        <dbReference type="ARBA" id="ARBA00006432"/>
    </source>
</evidence>
<evidence type="ECO:0000256" key="1">
    <source>
        <dbReference type="ARBA" id="ARBA00001957"/>
    </source>
</evidence>
<dbReference type="Gene3D" id="3.30.559.10">
    <property type="entry name" value="Chloramphenicol acetyltransferase-like domain"/>
    <property type="match status" value="2"/>
</dbReference>
<proteinExistence type="inferred from homology"/>
<dbReference type="Pfam" id="PF00550">
    <property type="entry name" value="PP-binding"/>
    <property type="match status" value="2"/>
</dbReference>
<dbReference type="FunFam" id="2.30.38.10:FF:000001">
    <property type="entry name" value="Non-ribosomal peptide synthetase PvdI"/>
    <property type="match status" value="3"/>
</dbReference>
<dbReference type="FunFam" id="3.40.50.12780:FF:000012">
    <property type="entry name" value="Non-ribosomal peptide synthetase"/>
    <property type="match status" value="2"/>
</dbReference>
<feature type="region of interest" description="Disordered" evidence="5">
    <location>
        <begin position="1572"/>
        <end position="1591"/>
    </location>
</feature>
<feature type="region of interest" description="Disordered" evidence="5">
    <location>
        <begin position="2766"/>
        <end position="2897"/>
    </location>
</feature>
<keyword evidence="7" id="KW-0614">Plasmid</keyword>
<dbReference type="PATRIC" id="fig|1031711.3.peg.3430"/>
<dbReference type="PANTHER" id="PTHR45527:SF1">
    <property type="entry name" value="FATTY ACID SYNTHASE"/>
    <property type="match status" value="1"/>
</dbReference>
<dbReference type="PROSITE" id="PS00012">
    <property type="entry name" value="PHOSPHOPANTETHEINE"/>
    <property type="match status" value="2"/>
</dbReference>
<dbReference type="PROSITE" id="PS00455">
    <property type="entry name" value="AMP_BINDING"/>
    <property type="match status" value="3"/>
</dbReference>
<dbReference type="EMBL" id="CP002820">
    <property type="protein sequence ID" value="AEG70806.1"/>
    <property type="molecule type" value="Genomic_DNA"/>
</dbReference>
<feature type="compositionally biased region" description="Low complexity" evidence="5">
    <location>
        <begin position="2775"/>
        <end position="2784"/>
    </location>
</feature>
<dbReference type="GO" id="GO:0003824">
    <property type="term" value="F:catalytic activity"/>
    <property type="evidence" value="ECO:0007669"/>
    <property type="project" value="InterPro"/>
</dbReference>
<evidence type="ECO:0000313" key="8">
    <source>
        <dbReference type="Proteomes" id="UP000007953"/>
    </source>
</evidence>
<dbReference type="InterPro" id="IPR009081">
    <property type="entry name" value="PP-bd_ACP"/>
</dbReference>
<dbReference type="GO" id="GO:0005829">
    <property type="term" value="C:cytosol"/>
    <property type="evidence" value="ECO:0007669"/>
    <property type="project" value="TreeGrafter"/>
</dbReference>
<feature type="compositionally biased region" description="Low complexity" evidence="5">
    <location>
        <begin position="2737"/>
        <end position="2750"/>
    </location>
</feature>
<evidence type="ECO:0000256" key="5">
    <source>
        <dbReference type="SAM" id="MobiDB-lite"/>
    </source>
</evidence>
<dbReference type="SUPFAM" id="SSF52777">
    <property type="entry name" value="CoA-dependent acyltransferases"/>
    <property type="match status" value="4"/>
</dbReference>
<dbReference type="FunFam" id="3.30.300.30:FF:000010">
    <property type="entry name" value="Enterobactin synthetase component F"/>
    <property type="match status" value="3"/>
</dbReference>
<keyword evidence="4" id="KW-0597">Phosphoprotein</keyword>
<dbReference type="PROSITE" id="PS50075">
    <property type="entry name" value="CARRIER"/>
    <property type="match status" value="2"/>
</dbReference>